<reference evidence="9 10" key="1">
    <citation type="submission" date="2016-07" db="EMBL/GenBank/DDBJ databases">
        <title>Complete genome sequence of the Lentzea guizhouensis DHS C013.</title>
        <authorList>
            <person name="Cao C."/>
        </authorList>
    </citation>
    <scope>NUCLEOTIDE SEQUENCE [LARGE SCALE GENOMIC DNA]</scope>
    <source>
        <strain evidence="9 10">DHS C013</strain>
    </source>
</reference>
<dbReference type="InterPro" id="IPR006091">
    <property type="entry name" value="Acyl-CoA_Oxase/DH_mid-dom"/>
</dbReference>
<dbReference type="InterPro" id="IPR036250">
    <property type="entry name" value="AcylCo_DH-like_C"/>
</dbReference>
<evidence type="ECO:0000313" key="9">
    <source>
        <dbReference type="EMBL" id="ANZ40792.1"/>
    </source>
</evidence>
<evidence type="ECO:0000313" key="10">
    <source>
        <dbReference type="Proteomes" id="UP000093053"/>
    </source>
</evidence>
<evidence type="ECO:0000259" key="8">
    <source>
        <dbReference type="Pfam" id="PF02771"/>
    </source>
</evidence>
<dbReference type="InterPro" id="IPR009075">
    <property type="entry name" value="AcylCo_DH/oxidase_C"/>
</dbReference>
<dbReference type="Proteomes" id="UP000093053">
    <property type="component" value="Chromosome"/>
</dbReference>
<dbReference type="AlphaFoldDB" id="A0A1B2HSW8"/>
<dbReference type="Pfam" id="PF02771">
    <property type="entry name" value="Acyl-CoA_dh_N"/>
    <property type="match status" value="1"/>
</dbReference>
<feature type="domain" description="Acyl-CoA dehydrogenase/oxidase N-terminal" evidence="8">
    <location>
        <begin position="6"/>
        <end position="117"/>
    </location>
</feature>
<evidence type="ECO:0000256" key="5">
    <source>
        <dbReference type="RuleBase" id="RU362125"/>
    </source>
</evidence>
<keyword evidence="3 5" id="KW-0285">Flavoprotein</keyword>
<dbReference type="InterPro" id="IPR046373">
    <property type="entry name" value="Acyl-CoA_Oxase/DH_mid-dom_sf"/>
</dbReference>
<name>A0A1B2HSW8_9PSEU</name>
<dbReference type="PANTHER" id="PTHR43884:SF12">
    <property type="entry name" value="ISOVALERYL-COA DEHYDROGENASE, MITOCHONDRIAL-RELATED"/>
    <property type="match status" value="1"/>
</dbReference>
<evidence type="ECO:0000256" key="2">
    <source>
        <dbReference type="ARBA" id="ARBA00009347"/>
    </source>
</evidence>
<evidence type="ECO:0000259" key="6">
    <source>
        <dbReference type="Pfam" id="PF00441"/>
    </source>
</evidence>
<evidence type="ECO:0000259" key="7">
    <source>
        <dbReference type="Pfam" id="PF02770"/>
    </source>
</evidence>
<dbReference type="Gene3D" id="2.40.110.10">
    <property type="entry name" value="Butyryl-CoA Dehydrogenase, subunit A, domain 2"/>
    <property type="match status" value="1"/>
</dbReference>
<comment type="similarity">
    <text evidence="2 5">Belongs to the acyl-CoA dehydrogenase family.</text>
</comment>
<dbReference type="InterPro" id="IPR013786">
    <property type="entry name" value="AcylCoA_DH/ox_N"/>
</dbReference>
<dbReference type="STRING" id="1586287.BBK82_37180"/>
<gene>
    <name evidence="9" type="ORF">BBK82_37180</name>
</gene>
<evidence type="ECO:0000256" key="3">
    <source>
        <dbReference type="ARBA" id="ARBA00022630"/>
    </source>
</evidence>
<dbReference type="Pfam" id="PF02770">
    <property type="entry name" value="Acyl-CoA_dh_M"/>
    <property type="match status" value="1"/>
</dbReference>
<dbReference type="SUPFAM" id="SSF56645">
    <property type="entry name" value="Acyl-CoA dehydrogenase NM domain-like"/>
    <property type="match status" value="1"/>
</dbReference>
<dbReference type="KEGG" id="led:BBK82_37180"/>
<keyword evidence="10" id="KW-1185">Reference proteome</keyword>
<evidence type="ECO:0000256" key="1">
    <source>
        <dbReference type="ARBA" id="ARBA00001974"/>
    </source>
</evidence>
<keyword evidence="4 5" id="KW-0274">FAD</keyword>
<proteinExistence type="inferred from homology"/>
<dbReference type="SUPFAM" id="SSF47203">
    <property type="entry name" value="Acyl-CoA dehydrogenase C-terminal domain-like"/>
    <property type="match status" value="1"/>
</dbReference>
<dbReference type="GO" id="GO:0050660">
    <property type="term" value="F:flavin adenine dinucleotide binding"/>
    <property type="evidence" value="ECO:0007669"/>
    <property type="project" value="InterPro"/>
</dbReference>
<feature type="domain" description="Acyl-CoA dehydrogenase/oxidase C-terminal" evidence="6">
    <location>
        <begin position="226"/>
        <end position="375"/>
    </location>
</feature>
<organism evidence="9 10">
    <name type="scientific">Lentzea guizhouensis</name>
    <dbReference type="NCBI Taxonomy" id="1586287"/>
    <lineage>
        <taxon>Bacteria</taxon>
        <taxon>Bacillati</taxon>
        <taxon>Actinomycetota</taxon>
        <taxon>Actinomycetes</taxon>
        <taxon>Pseudonocardiales</taxon>
        <taxon>Pseudonocardiaceae</taxon>
        <taxon>Lentzea</taxon>
    </lineage>
</organism>
<dbReference type="Gene3D" id="1.20.140.10">
    <property type="entry name" value="Butyryl-CoA Dehydrogenase, subunit A, domain 3"/>
    <property type="match status" value="1"/>
</dbReference>
<comment type="cofactor">
    <cofactor evidence="1 5">
        <name>FAD</name>
        <dbReference type="ChEBI" id="CHEBI:57692"/>
    </cofactor>
</comment>
<protein>
    <submittedName>
        <fullName evidence="9">Acyl-CoA dehydrogenase</fullName>
    </submittedName>
</protein>
<dbReference type="Pfam" id="PF00441">
    <property type="entry name" value="Acyl-CoA_dh_1"/>
    <property type="match status" value="1"/>
</dbReference>
<dbReference type="EMBL" id="CP016793">
    <property type="protein sequence ID" value="ANZ40792.1"/>
    <property type="molecule type" value="Genomic_DNA"/>
</dbReference>
<dbReference type="RefSeq" id="WP_065919129.1">
    <property type="nucleotide sequence ID" value="NZ_CP016793.1"/>
</dbReference>
<dbReference type="PANTHER" id="PTHR43884">
    <property type="entry name" value="ACYL-COA DEHYDROGENASE"/>
    <property type="match status" value="1"/>
</dbReference>
<accession>A0A1B2HSW8</accession>
<feature type="domain" description="Acyl-CoA oxidase/dehydrogenase middle" evidence="7">
    <location>
        <begin position="121"/>
        <end position="214"/>
    </location>
</feature>
<dbReference type="InterPro" id="IPR037069">
    <property type="entry name" value="AcylCoA_DH/ox_N_sf"/>
</dbReference>
<dbReference type="InterPro" id="IPR009100">
    <property type="entry name" value="AcylCoA_DH/oxidase_NM_dom_sf"/>
</dbReference>
<dbReference type="Gene3D" id="1.10.540.10">
    <property type="entry name" value="Acyl-CoA dehydrogenase/oxidase, N-terminal domain"/>
    <property type="match status" value="1"/>
</dbReference>
<keyword evidence="5" id="KW-0560">Oxidoreductase</keyword>
<evidence type="ECO:0000256" key="4">
    <source>
        <dbReference type="ARBA" id="ARBA00022827"/>
    </source>
</evidence>
<dbReference type="GO" id="GO:0003995">
    <property type="term" value="F:acyl-CoA dehydrogenase activity"/>
    <property type="evidence" value="ECO:0007669"/>
    <property type="project" value="TreeGrafter"/>
</dbReference>
<sequence length="381" mass="40510">MDFSFTDEQQALADKVRAFADDTIAGHAASDDRERTFWSGFFAELGRAGLTGLAIAEEHGGRGLGAVEVGIAVEQLARAEATACYPVLNAALIGGIIGRSGTAEQQQRWLPAVAAGDSVVALVLTEPEHGTDAAAIELRADRDGDGWVLTGTKTSIMLGMHATHGLVFARTGDDGARGVTAFFLPLNRDGITRERLDDLGVRAGGRATLRFDGVRAADDEIVGGVGEGFSGVMRGFDHSRALIAVLAVANAQAALDDALAYARERESFGQVIGKHQGVAFPLVEHVTRVHAARLLAFEALWRADAGLDHRTEANMAKWWAPRVGVDAAHQALLTLGHRGWSDDHPVSRRVRDAIGQEIADGTENATKLVVARELLGREHAP</sequence>
<dbReference type="OrthoDB" id="9769473at2"/>